<proteinExistence type="predicted"/>
<gene>
    <name evidence="1" type="ORF">C0Q70_01901</name>
</gene>
<comment type="caution">
    <text evidence="1">The sequence shown here is derived from an EMBL/GenBank/DDBJ whole genome shotgun (WGS) entry which is preliminary data.</text>
</comment>
<organism evidence="1 2">
    <name type="scientific">Pomacea canaliculata</name>
    <name type="common">Golden apple snail</name>
    <dbReference type="NCBI Taxonomy" id="400727"/>
    <lineage>
        <taxon>Eukaryota</taxon>
        <taxon>Metazoa</taxon>
        <taxon>Spiralia</taxon>
        <taxon>Lophotrochozoa</taxon>
        <taxon>Mollusca</taxon>
        <taxon>Gastropoda</taxon>
        <taxon>Caenogastropoda</taxon>
        <taxon>Architaenioglossa</taxon>
        <taxon>Ampullarioidea</taxon>
        <taxon>Ampullariidae</taxon>
        <taxon>Pomacea</taxon>
    </lineage>
</organism>
<dbReference type="AlphaFoldDB" id="A0A2T7Q0S6"/>
<reference evidence="1 2" key="1">
    <citation type="submission" date="2018-04" db="EMBL/GenBank/DDBJ databases">
        <title>The genome of golden apple snail Pomacea canaliculata provides insight into stress tolerance and invasive adaptation.</title>
        <authorList>
            <person name="Liu C."/>
            <person name="Liu B."/>
            <person name="Ren Y."/>
            <person name="Zhang Y."/>
            <person name="Wang H."/>
            <person name="Li S."/>
            <person name="Jiang F."/>
            <person name="Yin L."/>
            <person name="Zhang G."/>
            <person name="Qian W."/>
            <person name="Fan W."/>
        </authorList>
    </citation>
    <scope>NUCLEOTIDE SEQUENCE [LARGE SCALE GENOMIC DNA]</scope>
    <source>
        <strain evidence="1">SZHN2017</strain>
        <tissue evidence="1">Muscle</tissue>
    </source>
</reference>
<name>A0A2T7Q0S6_POMCA</name>
<sequence length="88" mass="10017">MCNSERNKRMCEHLEGDVSALEQDCDKLATAGRRNVTYTVCRKMYQLKKLTAGAVSYETEISSIPMVRRQLLVLCPELSCFPSLKNSR</sequence>
<dbReference type="Proteomes" id="UP000245119">
    <property type="component" value="Linkage Group LG1"/>
</dbReference>
<keyword evidence="2" id="KW-1185">Reference proteome</keyword>
<evidence type="ECO:0000313" key="1">
    <source>
        <dbReference type="EMBL" id="PVD39273.1"/>
    </source>
</evidence>
<dbReference type="EMBL" id="PZQS01000001">
    <property type="protein sequence ID" value="PVD39273.1"/>
    <property type="molecule type" value="Genomic_DNA"/>
</dbReference>
<protein>
    <submittedName>
        <fullName evidence="1">Uncharacterized protein</fullName>
    </submittedName>
</protein>
<accession>A0A2T7Q0S6</accession>
<evidence type="ECO:0000313" key="2">
    <source>
        <dbReference type="Proteomes" id="UP000245119"/>
    </source>
</evidence>